<keyword evidence="1" id="KW-0479">Metal-binding</keyword>
<dbReference type="Proteomes" id="UP001341281">
    <property type="component" value="Chromosome 04"/>
</dbReference>
<dbReference type="InterPro" id="IPR013083">
    <property type="entry name" value="Znf_RING/FYVE/PHD"/>
</dbReference>
<dbReference type="PROSITE" id="PS51081">
    <property type="entry name" value="ZF_SIAH"/>
    <property type="match status" value="1"/>
</dbReference>
<organism evidence="7 8">
    <name type="scientific">Paspalum notatum var. saurae</name>
    <dbReference type="NCBI Taxonomy" id="547442"/>
    <lineage>
        <taxon>Eukaryota</taxon>
        <taxon>Viridiplantae</taxon>
        <taxon>Streptophyta</taxon>
        <taxon>Embryophyta</taxon>
        <taxon>Tracheophyta</taxon>
        <taxon>Spermatophyta</taxon>
        <taxon>Magnoliopsida</taxon>
        <taxon>Liliopsida</taxon>
        <taxon>Poales</taxon>
        <taxon>Poaceae</taxon>
        <taxon>PACMAD clade</taxon>
        <taxon>Panicoideae</taxon>
        <taxon>Andropogonodae</taxon>
        <taxon>Paspaleae</taxon>
        <taxon>Paspalinae</taxon>
        <taxon>Paspalum</taxon>
    </lineage>
</organism>
<proteinExistence type="predicted"/>
<evidence type="ECO:0000259" key="6">
    <source>
        <dbReference type="PROSITE" id="PS51081"/>
    </source>
</evidence>
<feature type="domain" description="SIAH-type" evidence="6">
    <location>
        <begin position="128"/>
        <end position="186"/>
    </location>
</feature>
<protein>
    <recommendedName>
        <fullName evidence="6">SIAH-type domain-containing protein</fullName>
    </recommendedName>
</protein>
<sequence length="302" mass="32856">MAGKRPTMQLRTLAGVKRPPATTGPLKCSGPVKGRRVQAEEAETAAATSQHRAEEKVTVAVDSDLLQCCVCSGSLTPPIFQCTKGHISCSTCCTDCTDYDDVDEFECLMCREPETATRCRAMERLLAGLSVACPFREHGCAEMIPYADRQAHKASCAHAPCYCPIAGCAGYAGQSSLRDHVLQDHAVQRTRVRPGNLTPLRMHASEPARVLWLDCGGEFLLTVGDGVPSGRSLSIVGFMDTYDEELKYKIEVVGKAGVLSLWSQIEGVQRLRKPYQASAFLYVPNAIWDSSPGDIPVFIEIK</sequence>
<dbReference type="SUPFAM" id="SSF49599">
    <property type="entry name" value="TRAF domain-like"/>
    <property type="match status" value="1"/>
</dbReference>
<keyword evidence="3" id="KW-0862">Zinc</keyword>
<evidence type="ECO:0000256" key="4">
    <source>
        <dbReference type="ARBA" id="ARBA00024004"/>
    </source>
</evidence>
<evidence type="ECO:0000256" key="2">
    <source>
        <dbReference type="ARBA" id="ARBA00022771"/>
    </source>
</evidence>
<evidence type="ECO:0000256" key="3">
    <source>
        <dbReference type="ARBA" id="ARBA00022833"/>
    </source>
</evidence>
<keyword evidence="8" id="KW-1185">Reference proteome</keyword>
<evidence type="ECO:0000256" key="5">
    <source>
        <dbReference type="PROSITE-ProRule" id="PRU00455"/>
    </source>
</evidence>
<dbReference type="PANTHER" id="PTHR46632">
    <property type="entry name" value="E3 UBIQUITIN-PROTEIN LIGASE SINA-LIKE 4"/>
    <property type="match status" value="1"/>
</dbReference>
<accession>A0AAQ3WS53</accession>
<evidence type="ECO:0000313" key="7">
    <source>
        <dbReference type="EMBL" id="WVZ72042.1"/>
    </source>
</evidence>
<keyword evidence="2 5" id="KW-0863">Zinc-finger</keyword>
<comment type="function">
    <text evidence="4">E3 ubiquitin-protein ligase that mediates ubiquitination and subsequent proteasomal degradation of target proteins. E3 ubiquitin ligases accept ubiquitin from an E2 ubiquitin-conjugating enzyme in the form of a thioester and then directly transfers the ubiquitin to targeted substrates. It probably triggers the ubiquitin-mediated degradation of different substrates.</text>
</comment>
<dbReference type="GO" id="GO:0008270">
    <property type="term" value="F:zinc ion binding"/>
    <property type="evidence" value="ECO:0007669"/>
    <property type="project" value="UniProtKB-KW"/>
</dbReference>
<evidence type="ECO:0000313" key="8">
    <source>
        <dbReference type="Proteomes" id="UP001341281"/>
    </source>
</evidence>
<dbReference type="EMBL" id="CP144748">
    <property type="protein sequence ID" value="WVZ72042.1"/>
    <property type="molecule type" value="Genomic_DNA"/>
</dbReference>
<dbReference type="InterPro" id="IPR044286">
    <property type="entry name" value="SINL_plant"/>
</dbReference>
<gene>
    <name evidence="7" type="ORF">U9M48_020560</name>
</gene>
<dbReference type="Pfam" id="PF21361">
    <property type="entry name" value="Sina_ZnF"/>
    <property type="match status" value="1"/>
</dbReference>
<dbReference type="AlphaFoldDB" id="A0AAQ3WS53"/>
<dbReference type="PANTHER" id="PTHR46632:SF16">
    <property type="entry name" value="E3 UBIQUITIN-PROTEIN LIGASE SINA-LIKE 10"/>
    <property type="match status" value="1"/>
</dbReference>
<reference evidence="7 8" key="1">
    <citation type="submission" date="2024-02" db="EMBL/GenBank/DDBJ databases">
        <title>High-quality chromosome-scale genome assembly of Pensacola bahiagrass (Paspalum notatum Flugge var. saurae).</title>
        <authorList>
            <person name="Vega J.M."/>
            <person name="Podio M."/>
            <person name="Orjuela J."/>
            <person name="Siena L.A."/>
            <person name="Pessino S.C."/>
            <person name="Combes M.C."/>
            <person name="Mariac C."/>
            <person name="Albertini E."/>
            <person name="Pupilli F."/>
            <person name="Ortiz J.P.A."/>
            <person name="Leblanc O."/>
        </authorList>
    </citation>
    <scope>NUCLEOTIDE SEQUENCE [LARGE SCALE GENOMIC DNA]</scope>
    <source>
        <strain evidence="7">R1</strain>
        <tissue evidence="7">Leaf</tissue>
    </source>
</reference>
<dbReference type="InterPro" id="IPR013010">
    <property type="entry name" value="Znf_SIAH"/>
</dbReference>
<dbReference type="Gene3D" id="3.30.40.10">
    <property type="entry name" value="Zinc/RING finger domain, C3HC4 (zinc finger)"/>
    <property type="match status" value="1"/>
</dbReference>
<name>A0AAQ3WS53_PASNO</name>
<evidence type="ECO:0000256" key="1">
    <source>
        <dbReference type="ARBA" id="ARBA00022723"/>
    </source>
</evidence>